<accession>A0AAW6UHJ3</accession>
<organism evidence="1 2">
    <name type="scientific">Providencia rettgeri</name>
    <dbReference type="NCBI Taxonomy" id="587"/>
    <lineage>
        <taxon>Bacteria</taxon>
        <taxon>Pseudomonadati</taxon>
        <taxon>Pseudomonadota</taxon>
        <taxon>Gammaproteobacteria</taxon>
        <taxon>Enterobacterales</taxon>
        <taxon>Morganellaceae</taxon>
        <taxon>Providencia</taxon>
    </lineage>
</organism>
<dbReference type="EMBL" id="JAOWIN010000004">
    <property type="protein sequence ID" value="MDI9092586.1"/>
    <property type="molecule type" value="Genomic_DNA"/>
</dbReference>
<evidence type="ECO:0000313" key="2">
    <source>
        <dbReference type="Proteomes" id="UP001159001"/>
    </source>
</evidence>
<gene>
    <name evidence="1" type="ORF">OGX73_08135</name>
</gene>
<evidence type="ECO:0000313" key="1">
    <source>
        <dbReference type="EMBL" id="MDI9092586.1"/>
    </source>
</evidence>
<name>A0AAW6UHJ3_PRORE</name>
<dbReference type="RefSeq" id="WP_283026892.1">
    <property type="nucleotide sequence ID" value="NZ_JAOWIN010000004.1"/>
</dbReference>
<sequence length="181" mass="20169">MMGFNKKSVDDFKVFLDRLMTSDMINASTARNLKNSSLRLLTAISDTEKADIYAIDVDDLIKRFSVSVTPPPSDASLNTYKSRFEKALELFTGTGGVIETKSNQHETSEGRPSEASHDDIITIIPEKGNSMTTEDNKVKTFVLPIPLREDLTVEIKNLPRDLSEDEASRIALIIQSFAIKQ</sequence>
<dbReference type="Proteomes" id="UP001159001">
    <property type="component" value="Unassembled WGS sequence"/>
</dbReference>
<reference evidence="1" key="1">
    <citation type="submission" date="2022-10" db="EMBL/GenBank/DDBJ databases">
        <title>Bacterial isolates recovered from the One Health project in Brazil.</title>
        <authorList>
            <person name="Valiatti T.B."/>
            <person name="Santos F."/>
            <person name="Cayo R."/>
            <person name="Gales A.C."/>
        </authorList>
    </citation>
    <scope>NUCLEOTIDE SEQUENCE</scope>
    <source>
        <strain evidence="1">PVR188</strain>
    </source>
</reference>
<protein>
    <recommendedName>
        <fullName evidence="3">DUF5343 domain-containing protein</fullName>
    </recommendedName>
</protein>
<proteinExistence type="predicted"/>
<evidence type="ECO:0008006" key="3">
    <source>
        <dbReference type="Google" id="ProtNLM"/>
    </source>
</evidence>
<dbReference type="AlphaFoldDB" id="A0AAW6UHJ3"/>
<comment type="caution">
    <text evidence="1">The sequence shown here is derived from an EMBL/GenBank/DDBJ whole genome shotgun (WGS) entry which is preliminary data.</text>
</comment>